<evidence type="ECO:0000256" key="5">
    <source>
        <dbReference type="ARBA" id="ARBA00022692"/>
    </source>
</evidence>
<dbReference type="GO" id="GO:0000271">
    <property type="term" value="P:polysaccharide biosynthetic process"/>
    <property type="evidence" value="ECO:0007669"/>
    <property type="project" value="InterPro"/>
</dbReference>
<evidence type="ECO:0000256" key="2">
    <source>
        <dbReference type="ARBA" id="ARBA00006739"/>
    </source>
</evidence>
<keyword evidence="3" id="KW-0328">Glycosyltransferase</keyword>
<accession>A0A2Z3HWJ3</accession>
<dbReference type="Pfam" id="PF04138">
    <property type="entry name" value="GtrA_DPMS_TM"/>
    <property type="match status" value="1"/>
</dbReference>
<evidence type="ECO:0000256" key="3">
    <source>
        <dbReference type="ARBA" id="ARBA00022676"/>
    </source>
</evidence>
<evidence type="ECO:0000313" key="11">
    <source>
        <dbReference type="EMBL" id="AWM77189.1"/>
    </source>
</evidence>
<feature type="transmembrane region" description="Helical" evidence="8">
    <location>
        <begin position="351"/>
        <end position="369"/>
    </location>
</feature>
<dbReference type="Pfam" id="PF00535">
    <property type="entry name" value="Glycos_transf_2"/>
    <property type="match status" value="1"/>
</dbReference>
<organism evidence="11 12">
    <name type="scientific">Phenylobacterium parvum</name>
    <dbReference type="NCBI Taxonomy" id="2201350"/>
    <lineage>
        <taxon>Bacteria</taxon>
        <taxon>Pseudomonadati</taxon>
        <taxon>Pseudomonadota</taxon>
        <taxon>Alphaproteobacteria</taxon>
        <taxon>Caulobacterales</taxon>
        <taxon>Caulobacteraceae</taxon>
        <taxon>Phenylobacterium</taxon>
    </lineage>
</organism>
<comment type="similarity">
    <text evidence="2">Belongs to the glycosyltransferase 2 family.</text>
</comment>
<dbReference type="KEGG" id="phb:HYN04_05080"/>
<evidence type="ECO:0000259" key="10">
    <source>
        <dbReference type="Pfam" id="PF04138"/>
    </source>
</evidence>
<dbReference type="GO" id="GO:0009247">
    <property type="term" value="P:glycolipid biosynthetic process"/>
    <property type="evidence" value="ECO:0007669"/>
    <property type="project" value="TreeGrafter"/>
</dbReference>
<evidence type="ECO:0000259" key="9">
    <source>
        <dbReference type="Pfam" id="PF00535"/>
    </source>
</evidence>
<dbReference type="Gene3D" id="3.90.550.10">
    <property type="entry name" value="Spore Coat Polysaccharide Biosynthesis Protein SpsA, Chain A"/>
    <property type="match status" value="1"/>
</dbReference>
<dbReference type="AlphaFoldDB" id="A0A2Z3HWJ3"/>
<evidence type="ECO:0000256" key="8">
    <source>
        <dbReference type="SAM" id="Phobius"/>
    </source>
</evidence>
<feature type="transmembrane region" description="Helical" evidence="8">
    <location>
        <begin position="284"/>
        <end position="304"/>
    </location>
</feature>
<reference evidence="12" key="1">
    <citation type="submission" date="2018-05" db="EMBL/GenBank/DDBJ databases">
        <title>Genome sequencing of Phenylobacterium sp. HYN0004.</title>
        <authorList>
            <person name="Yi H."/>
            <person name="Baek C."/>
        </authorList>
    </citation>
    <scope>NUCLEOTIDE SEQUENCE [LARGE SCALE GENOMIC DNA]</scope>
    <source>
        <strain evidence="12">HYN0004</strain>
    </source>
</reference>
<dbReference type="PANTHER" id="PTHR43398:SF1">
    <property type="entry name" value="DOLICHOL-PHOSPHATE MANNOSYLTRANSFERASE SUBUNIT 1"/>
    <property type="match status" value="1"/>
</dbReference>
<keyword evidence="6 8" id="KW-1133">Transmembrane helix</keyword>
<evidence type="ECO:0000313" key="12">
    <source>
        <dbReference type="Proteomes" id="UP000247763"/>
    </source>
</evidence>
<evidence type="ECO:0000256" key="1">
    <source>
        <dbReference type="ARBA" id="ARBA00004141"/>
    </source>
</evidence>
<feature type="domain" description="GtrA/DPMS transmembrane" evidence="10">
    <location>
        <begin position="263"/>
        <end position="376"/>
    </location>
</feature>
<sequence length="376" mass="40041">MGCRLPDSDPTAPAASPASAGLELTVVVPTFNERANVRKLISLVEAALAGRRWQVIFVDDNSPDGTAAEVKAVAAVDPRVLCLHRVGRRGLAGAVIEGIMASAAPFVAVMDGDLQHDERLLPDMLRALDQEGADLAVGSRYCGGPGADASALGARREAGSRLANWLGRQVLKADLTDPMSGFFMVRRSVVEAVAPRLSTSGFKVLFDIVASQDRPLKIIELPYTFRAREAGDSKLDNGVVVQYLGLLVAKLSRDVISPRFLMFAMVGASGVVVHLAILRSLLHLGFSWAQTLAALGAMTSNYLINNAVTYRDRRLKGLKLVGGYIKFCVLCSVPLAANVAVATVVYERGPAWWVAGLAGAVVAAAWNYVTTSKAVW</sequence>
<dbReference type="GO" id="GO:0016020">
    <property type="term" value="C:membrane"/>
    <property type="evidence" value="ECO:0007669"/>
    <property type="project" value="UniProtKB-SubCell"/>
</dbReference>
<dbReference type="EMBL" id="CP029479">
    <property type="protein sequence ID" value="AWM77189.1"/>
    <property type="molecule type" value="Genomic_DNA"/>
</dbReference>
<dbReference type="OrthoDB" id="9811222at2"/>
<keyword evidence="4" id="KW-0808">Transferase</keyword>
<evidence type="ECO:0000256" key="4">
    <source>
        <dbReference type="ARBA" id="ARBA00022679"/>
    </source>
</evidence>
<feature type="transmembrane region" description="Helical" evidence="8">
    <location>
        <begin position="324"/>
        <end position="345"/>
    </location>
</feature>
<evidence type="ECO:0000256" key="7">
    <source>
        <dbReference type="ARBA" id="ARBA00023136"/>
    </source>
</evidence>
<gene>
    <name evidence="11" type="ORF">HYN04_05080</name>
</gene>
<protein>
    <submittedName>
        <fullName evidence="11">Dolichol monophosphate mannose synthase</fullName>
    </submittedName>
</protein>
<evidence type="ECO:0000256" key="6">
    <source>
        <dbReference type="ARBA" id="ARBA00022989"/>
    </source>
</evidence>
<dbReference type="PANTHER" id="PTHR43398">
    <property type="entry name" value="DOLICHOL-PHOSPHATE MANNOSYLTRANSFERASE SUBUNIT 1"/>
    <property type="match status" value="1"/>
</dbReference>
<dbReference type="Proteomes" id="UP000247763">
    <property type="component" value="Chromosome"/>
</dbReference>
<proteinExistence type="inferred from homology"/>
<dbReference type="CDD" id="cd06442">
    <property type="entry name" value="DPM1_like"/>
    <property type="match status" value="1"/>
</dbReference>
<dbReference type="GO" id="GO:0004582">
    <property type="term" value="F:dolichyl-phosphate beta-D-mannosyltransferase activity"/>
    <property type="evidence" value="ECO:0007669"/>
    <property type="project" value="InterPro"/>
</dbReference>
<dbReference type="InterPro" id="IPR029044">
    <property type="entry name" value="Nucleotide-diphossugar_trans"/>
</dbReference>
<keyword evidence="12" id="KW-1185">Reference proteome</keyword>
<feature type="domain" description="Glycosyltransferase 2-like" evidence="9">
    <location>
        <begin position="25"/>
        <end position="192"/>
    </location>
</feature>
<feature type="transmembrane region" description="Helical" evidence="8">
    <location>
        <begin position="260"/>
        <end position="278"/>
    </location>
</feature>
<keyword evidence="7 8" id="KW-0472">Membrane</keyword>
<name>A0A2Z3HWJ3_9CAUL</name>
<comment type="subcellular location">
    <subcellularLocation>
        <location evidence="1">Membrane</location>
        <topology evidence="1">Multi-pass membrane protein</topology>
    </subcellularLocation>
</comment>
<dbReference type="SUPFAM" id="SSF53448">
    <property type="entry name" value="Nucleotide-diphospho-sugar transferases"/>
    <property type="match status" value="1"/>
</dbReference>
<dbReference type="InterPro" id="IPR001173">
    <property type="entry name" value="Glyco_trans_2-like"/>
</dbReference>
<dbReference type="InterPro" id="IPR007267">
    <property type="entry name" value="GtrA_DPMS_TM"/>
</dbReference>
<keyword evidence="5 8" id="KW-0812">Transmembrane</keyword>
<dbReference type="InterPro" id="IPR039528">
    <property type="entry name" value="DPM1-like"/>
</dbReference>